<dbReference type="GO" id="GO:0000272">
    <property type="term" value="P:polysaccharide catabolic process"/>
    <property type="evidence" value="ECO:0007669"/>
    <property type="project" value="InterPro"/>
</dbReference>
<reference evidence="2 3" key="1">
    <citation type="submission" date="2018-11" db="EMBL/GenBank/DDBJ databases">
        <title>Genome sequencing of Paenibacillus sp. KCOM 3021 (= ChDC PVNT-B20).</title>
        <authorList>
            <person name="Kook J.-K."/>
            <person name="Park S.-N."/>
            <person name="Lim Y.K."/>
        </authorList>
    </citation>
    <scope>NUCLEOTIDE SEQUENCE [LARGE SCALE GENOMIC DNA]</scope>
    <source>
        <strain evidence="2 3">KCOM 3021</strain>
    </source>
</reference>
<protein>
    <recommendedName>
        <fullName evidence="1">Fibronectin type-III domain-containing protein</fullName>
    </recommendedName>
</protein>
<evidence type="ECO:0000313" key="3">
    <source>
        <dbReference type="Proteomes" id="UP000267017"/>
    </source>
</evidence>
<dbReference type="GO" id="GO:0030246">
    <property type="term" value="F:carbohydrate binding"/>
    <property type="evidence" value="ECO:0007669"/>
    <property type="project" value="InterPro"/>
</dbReference>
<comment type="caution">
    <text evidence="2">The sequence shown here is derived from an EMBL/GenBank/DDBJ whole genome shotgun (WGS) entry which is preliminary data.</text>
</comment>
<dbReference type="Pfam" id="PF00963">
    <property type="entry name" value="Cohesin"/>
    <property type="match status" value="1"/>
</dbReference>
<organism evidence="2 3">
    <name type="scientific">Paenibacillus oralis</name>
    <dbReference type="NCBI Taxonomy" id="2490856"/>
    <lineage>
        <taxon>Bacteria</taxon>
        <taxon>Bacillati</taxon>
        <taxon>Bacillota</taxon>
        <taxon>Bacilli</taxon>
        <taxon>Bacillales</taxon>
        <taxon>Paenibacillaceae</taxon>
        <taxon>Paenibacillus</taxon>
    </lineage>
</organism>
<dbReference type="CDD" id="cd00063">
    <property type="entry name" value="FN3"/>
    <property type="match status" value="1"/>
</dbReference>
<dbReference type="CDD" id="cd08547">
    <property type="entry name" value="Type_II_cohesin"/>
    <property type="match status" value="1"/>
</dbReference>
<dbReference type="EMBL" id="RRCN01000001">
    <property type="protein sequence ID" value="RRJ67858.1"/>
    <property type="molecule type" value="Genomic_DNA"/>
</dbReference>
<dbReference type="SUPFAM" id="SSF49384">
    <property type="entry name" value="Carbohydrate-binding domain"/>
    <property type="match status" value="1"/>
</dbReference>
<dbReference type="Gene3D" id="2.60.40.10">
    <property type="entry name" value="Immunoglobulins"/>
    <property type="match status" value="1"/>
</dbReference>
<proteinExistence type="predicted"/>
<dbReference type="Pfam" id="PF00041">
    <property type="entry name" value="fn3"/>
    <property type="match status" value="1"/>
</dbReference>
<feature type="domain" description="Fibronectin type-III" evidence="1">
    <location>
        <begin position="146"/>
        <end position="236"/>
    </location>
</feature>
<dbReference type="InterPro" id="IPR013783">
    <property type="entry name" value="Ig-like_fold"/>
</dbReference>
<dbReference type="Proteomes" id="UP000267017">
    <property type="component" value="Unassembled WGS sequence"/>
</dbReference>
<dbReference type="InterPro" id="IPR003961">
    <property type="entry name" value="FN3_dom"/>
</dbReference>
<evidence type="ECO:0000313" key="2">
    <source>
        <dbReference type="EMBL" id="RRJ67858.1"/>
    </source>
</evidence>
<keyword evidence="3" id="KW-1185">Reference proteome</keyword>
<accession>A0A3P3UE07</accession>
<dbReference type="Gene3D" id="2.60.40.680">
    <property type="match status" value="1"/>
</dbReference>
<dbReference type="AlphaFoldDB" id="A0A3P3UE07"/>
<dbReference type="InterPro" id="IPR008965">
    <property type="entry name" value="CBM2/CBM3_carb-bd_dom_sf"/>
</dbReference>
<dbReference type="InterPro" id="IPR002102">
    <property type="entry name" value="Cohesin_dom"/>
</dbReference>
<name>A0A3P3UE07_9BACL</name>
<evidence type="ECO:0000259" key="1">
    <source>
        <dbReference type="PROSITE" id="PS50853"/>
    </source>
</evidence>
<dbReference type="SUPFAM" id="SSF49265">
    <property type="entry name" value="Fibronectin type III"/>
    <property type="match status" value="1"/>
</dbReference>
<dbReference type="InterPro" id="IPR036116">
    <property type="entry name" value="FN3_sf"/>
</dbReference>
<sequence length="439" mass="48053">MTSLVQAKDDPVGLLNGKTIKTGSRIDNILGSTTLVTDDNESTYFNLVHERSDASVKDMLIYQFASPTVISAYKMQILNYNNGPIYMLFYNSNGTIIGSFSKQVIKGDSNIYNFPKAFTNVSKVMVYQASTITYQVAELNFYNTVPDAPLNLEATAGDSNATLSWETVEGADSYTIYYGMESGKYTSSVSVTSVVYGDYTIPGLTNGATYYFVVSAMEDGLESGYSNEVAATPAAALADPTLYVTIDDEKVVVGQEFVANISLKNVENIYAEDFTINYDTGLFEFVGYEEVTGYKVYNDPVDKNGSIRFIIASQGKDYGINEDTVIVKLKFRAIATGTGDVDALKGRIADIEREFDLDEENCLLDTVTVEEAPLVDVNKSGEYTLVDLAIDGYYYGKAAADTDTVLHNADQIIDGYVNDGDLVYIVSQMLANPNYSPNL</sequence>
<gene>
    <name evidence="2" type="ORF">EHV15_30560</name>
</gene>
<dbReference type="SMART" id="SM00060">
    <property type="entry name" value="FN3"/>
    <property type="match status" value="1"/>
</dbReference>
<dbReference type="OrthoDB" id="1738626at2"/>
<dbReference type="PROSITE" id="PS50853">
    <property type="entry name" value="FN3"/>
    <property type="match status" value="1"/>
</dbReference>